<sequence length="163" mass="19032">MQEMFTQIEKDVRWCNMRLRDRQQTVNERLYNWNVTGTVNYTENFVVSIEKIDLSNMHGEVTPFVVNGTQESLQVVRGQVNLREITIGFDVIANLDDSGMHRLTGEYTHEIVSFNTWIRWNPKTNDLTSEARFLSMTTGNRRVAYRPASNISEALSRGVRFYF</sequence>
<gene>
    <name evidence="2" type="primary">LOC112053238</name>
</gene>
<reference evidence="2" key="1">
    <citation type="submission" date="2025-08" db="UniProtKB">
        <authorList>
            <consortium name="RefSeq"/>
        </authorList>
    </citation>
    <scope>IDENTIFICATION</scope>
</reference>
<dbReference type="Proteomes" id="UP001652582">
    <property type="component" value="Chromosome 9"/>
</dbReference>
<dbReference type="GeneID" id="112053238"/>
<accession>A0ABM3LKH7</accession>
<dbReference type="RefSeq" id="XP_052739577.1">
    <property type="nucleotide sequence ID" value="XM_052883617.1"/>
</dbReference>
<evidence type="ECO:0000313" key="1">
    <source>
        <dbReference type="Proteomes" id="UP001652582"/>
    </source>
</evidence>
<organism evidence="1 2">
    <name type="scientific">Bicyclus anynana</name>
    <name type="common">Squinting bush brown butterfly</name>
    <dbReference type="NCBI Taxonomy" id="110368"/>
    <lineage>
        <taxon>Eukaryota</taxon>
        <taxon>Metazoa</taxon>
        <taxon>Ecdysozoa</taxon>
        <taxon>Arthropoda</taxon>
        <taxon>Hexapoda</taxon>
        <taxon>Insecta</taxon>
        <taxon>Pterygota</taxon>
        <taxon>Neoptera</taxon>
        <taxon>Endopterygota</taxon>
        <taxon>Lepidoptera</taxon>
        <taxon>Glossata</taxon>
        <taxon>Ditrysia</taxon>
        <taxon>Papilionoidea</taxon>
        <taxon>Nymphalidae</taxon>
        <taxon>Satyrinae</taxon>
        <taxon>Satyrini</taxon>
        <taxon>Mycalesina</taxon>
        <taxon>Bicyclus</taxon>
    </lineage>
</organism>
<evidence type="ECO:0000313" key="2">
    <source>
        <dbReference type="RefSeq" id="XP_052739577.1"/>
    </source>
</evidence>
<protein>
    <submittedName>
        <fullName evidence="2">Uncharacterized protein LOC112053238</fullName>
    </submittedName>
</protein>
<keyword evidence="1" id="KW-1185">Reference proteome</keyword>
<name>A0ABM3LKH7_BICAN</name>
<proteinExistence type="predicted"/>